<evidence type="ECO:0000313" key="1">
    <source>
        <dbReference type="EMBL" id="GAH70282.1"/>
    </source>
</evidence>
<organism evidence="1">
    <name type="scientific">marine sediment metagenome</name>
    <dbReference type="NCBI Taxonomy" id="412755"/>
    <lineage>
        <taxon>unclassified sequences</taxon>
        <taxon>metagenomes</taxon>
        <taxon>ecological metagenomes</taxon>
    </lineage>
</organism>
<dbReference type="InterPro" id="IPR008930">
    <property type="entry name" value="Terpenoid_cyclase/PrenylTrfase"/>
</dbReference>
<name>X1HLC2_9ZZZZ</name>
<dbReference type="EMBL" id="BARU01031053">
    <property type="protein sequence ID" value="GAH70282.1"/>
    <property type="molecule type" value="Genomic_DNA"/>
</dbReference>
<accession>X1HLC2</accession>
<dbReference type="AlphaFoldDB" id="X1HLC2"/>
<proteinExistence type="predicted"/>
<reference evidence="1" key="1">
    <citation type="journal article" date="2014" name="Front. Microbiol.">
        <title>High frequency of phylogenetically diverse reductive dehalogenase-homologous genes in deep subseafloor sedimentary metagenomes.</title>
        <authorList>
            <person name="Kawai M."/>
            <person name="Futagami T."/>
            <person name="Toyoda A."/>
            <person name="Takaki Y."/>
            <person name="Nishi S."/>
            <person name="Hori S."/>
            <person name="Arai W."/>
            <person name="Tsubouchi T."/>
            <person name="Morono Y."/>
            <person name="Uchiyama I."/>
            <person name="Ito T."/>
            <person name="Fujiyama A."/>
            <person name="Inagaki F."/>
            <person name="Takami H."/>
        </authorList>
    </citation>
    <scope>NUCLEOTIDE SEQUENCE</scope>
    <source>
        <strain evidence="1">Expedition CK06-06</strain>
    </source>
</reference>
<sequence length="218" mass="25275">MKNWSSYLNSNPIDWLLEENNPSVRYRALTDILEKNMNDNEVKDAKEKIMVEGIVPKILNKQKTEGYWETAENFYIRTKYKGTVWQFIILAELYADDSDKRIQKSCEFILENSQDDSSGAFAYYRGDKSGDHHKVLSCLTGNMLWGLIRFGYLDDPRVQKGIDWIVKYQRFDDSIKKAPEGWPYNVGSKKGEACWGTHTCHMGVVKNLKALTEIPQDK</sequence>
<gene>
    <name evidence="1" type="ORF">S03H2_49169</name>
</gene>
<protein>
    <recommendedName>
        <fullName evidence="2">Nitrogen fixation protein NifH</fullName>
    </recommendedName>
</protein>
<comment type="caution">
    <text evidence="1">The sequence shown here is derived from an EMBL/GenBank/DDBJ whole genome shotgun (WGS) entry which is preliminary data.</text>
</comment>
<feature type="non-terminal residue" evidence="1">
    <location>
        <position position="218"/>
    </location>
</feature>
<dbReference type="SUPFAM" id="SSF48239">
    <property type="entry name" value="Terpenoid cyclases/Protein prenyltransferases"/>
    <property type="match status" value="1"/>
</dbReference>
<dbReference type="Gene3D" id="1.50.10.20">
    <property type="match status" value="1"/>
</dbReference>
<evidence type="ECO:0008006" key="2">
    <source>
        <dbReference type="Google" id="ProtNLM"/>
    </source>
</evidence>